<feature type="compositionally biased region" description="Polar residues" evidence="4">
    <location>
        <begin position="472"/>
        <end position="484"/>
    </location>
</feature>
<dbReference type="Gene3D" id="3.30.60.10">
    <property type="entry name" value="Endochitinase-like"/>
    <property type="match status" value="2"/>
</dbReference>
<keyword evidence="8" id="KW-1185">Reference proteome</keyword>
<feature type="domain" description="Chitin-binding type-1" evidence="6">
    <location>
        <begin position="703"/>
        <end position="735"/>
    </location>
</feature>
<feature type="signal peptide" evidence="5">
    <location>
        <begin position="1"/>
        <end position="22"/>
    </location>
</feature>
<evidence type="ECO:0000313" key="8">
    <source>
        <dbReference type="Proteomes" id="UP001516023"/>
    </source>
</evidence>
<organism evidence="7 8">
    <name type="scientific">Cyclotella cryptica</name>
    <dbReference type="NCBI Taxonomy" id="29204"/>
    <lineage>
        <taxon>Eukaryota</taxon>
        <taxon>Sar</taxon>
        <taxon>Stramenopiles</taxon>
        <taxon>Ochrophyta</taxon>
        <taxon>Bacillariophyta</taxon>
        <taxon>Coscinodiscophyceae</taxon>
        <taxon>Thalassiosirophycidae</taxon>
        <taxon>Stephanodiscales</taxon>
        <taxon>Stephanodiscaceae</taxon>
        <taxon>Cyclotella</taxon>
    </lineage>
</organism>
<proteinExistence type="predicted"/>
<dbReference type="InterPro" id="IPR036861">
    <property type="entry name" value="Endochitinase-like_sf"/>
</dbReference>
<feature type="domain" description="Chitin-binding type-1" evidence="6">
    <location>
        <begin position="594"/>
        <end position="659"/>
    </location>
</feature>
<dbReference type="SUPFAM" id="SSF57016">
    <property type="entry name" value="Plant lectins/antimicrobial peptides"/>
    <property type="match status" value="3"/>
</dbReference>
<evidence type="ECO:0000256" key="3">
    <source>
        <dbReference type="PROSITE-ProRule" id="PRU00261"/>
    </source>
</evidence>
<feature type="region of interest" description="Disordered" evidence="4">
    <location>
        <begin position="506"/>
        <end position="534"/>
    </location>
</feature>
<keyword evidence="2 3" id="KW-1015">Disulfide bond</keyword>
<dbReference type="PANTHER" id="PTHR47849:SF8">
    <property type="entry name" value="LECTIN"/>
    <property type="match status" value="1"/>
</dbReference>
<feature type="region of interest" description="Disordered" evidence="4">
    <location>
        <begin position="472"/>
        <end position="493"/>
    </location>
</feature>
<evidence type="ECO:0000256" key="1">
    <source>
        <dbReference type="ARBA" id="ARBA00022669"/>
    </source>
</evidence>
<dbReference type="EMBL" id="JABMIG020000168">
    <property type="protein sequence ID" value="KAL3787811.1"/>
    <property type="molecule type" value="Genomic_DNA"/>
</dbReference>
<comment type="caution">
    <text evidence="7">The sequence shown here is derived from an EMBL/GenBank/DDBJ whole genome shotgun (WGS) entry which is preliminary data.</text>
</comment>
<feature type="disulfide bond" evidence="3">
    <location>
        <begin position="613"/>
        <end position="627"/>
    </location>
</feature>
<name>A0ABD3PJ68_9STRA</name>
<dbReference type="InterPro" id="IPR001002">
    <property type="entry name" value="Chitin-bd_1"/>
</dbReference>
<evidence type="ECO:0000313" key="7">
    <source>
        <dbReference type="EMBL" id="KAL3787811.1"/>
    </source>
</evidence>
<dbReference type="SMART" id="SM00270">
    <property type="entry name" value="ChtBD1"/>
    <property type="match status" value="3"/>
</dbReference>
<feature type="compositionally biased region" description="Low complexity" evidence="4">
    <location>
        <begin position="509"/>
        <end position="521"/>
    </location>
</feature>
<dbReference type="AlphaFoldDB" id="A0ABD3PJ68"/>
<evidence type="ECO:0000256" key="4">
    <source>
        <dbReference type="SAM" id="MobiDB-lite"/>
    </source>
</evidence>
<feature type="disulfide bond" evidence="3">
    <location>
        <begin position="721"/>
        <end position="735"/>
    </location>
</feature>
<dbReference type="PROSITE" id="PS00026">
    <property type="entry name" value="CHIT_BIND_I_1"/>
    <property type="match status" value="2"/>
</dbReference>
<accession>A0ABD3PJ68</accession>
<gene>
    <name evidence="7" type="ORF">HJC23_003560</name>
</gene>
<dbReference type="PANTHER" id="PTHR47849">
    <property type="entry name" value="CHITIN-BINDING LECTIN 1"/>
    <property type="match status" value="1"/>
</dbReference>
<reference evidence="7 8" key="1">
    <citation type="journal article" date="2020" name="G3 (Bethesda)">
        <title>Improved Reference Genome for Cyclotella cryptica CCMP332, a Model for Cell Wall Morphogenesis, Salinity Adaptation, and Lipid Production in Diatoms (Bacillariophyta).</title>
        <authorList>
            <person name="Roberts W.R."/>
            <person name="Downey K.M."/>
            <person name="Ruck E.C."/>
            <person name="Traller J.C."/>
            <person name="Alverson A.J."/>
        </authorList>
    </citation>
    <scope>NUCLEOTIDE SEQUENCE [LARGE SCALE GENOMIC DNA]</scope>
    <source>
        <strain evidence="7 8">CCMP332</strain>
    </source>
</reference>
<evidence type="ECO:0000259" key="6">
    <source>
        <dbReference type="PROSITE" id="PS50941"/>
    </source>
</evidence>
<keyword evidence="5" id="KW-0732">Signal</keyword>
<dbReference type="Pfam" id="PF00187">
    <property type="entry name" value="Chitin_bind_1"/>
    <property type="match status" value="1"/>
</dbReference>
<comment type="caution">
    <text evidence="3">Lacks conserved residue(s) required for the propagation of feature annotation.</text>
</comment>
<protein>
    <recommendedName>
        <fullName evidence="6">Chitin-binding type-1 domain-containing protein</fullName>
    </recommendedName>
</protein>
<feature type="chain" id="PRO_5044859322" description="Chitin-binding type-1 domain-containing protein" evidence="5">
    <location>
        <begin position="23"/>
        <end position="947"/>
    </location>
</feature>
<dbReference type="Proteomes" id="UP001516023">
    <property type="component" value="Unassembled WGS sequence"/>
</dbReference>
<dbReference type="PROSITE" id="PS50941">
    <property type="entry name" value="CHIT_BIND_I_2"/>
    <property type="match status" value="2"/>
</dbReference>
<keyword evidence="1 3" id="KW-0147">Chitin-binding</keyword>
<evidence type="ECO:0000256" key="2">
    <source>
        <dbReference type="ARBA" id="ARBA00023157"/>
    </source>
</evidence>
<feature type="disulfide bond" evidence="3">
    <location>
        <begin position="716"/>
        <end position="728"/>
    </location>
</feature>
<dbReference type="InterPro" id="IPR018371">
    <property type="entry name" value="Chitin-binding_1_CS"/>
</dbReference>
<dbReference type="GO" id="GO:0008061">
    <property type="term" value="F:chitin binding"/>
    <property type="evidence" value="ECO:0007669"/>
    <property type="project" value="UniProtKB-UniRule"/>
</dbReference>
<evidence type="ECO:0000256" key="5">
    <source>
        <dbReference type="SAM" id="SignalP"/>
    </source>
</evidence>
<sequence>MKLASLLPVKALCLTLPALALASKETSSKVTKEFNFKEDFYLKFCPLGNAIGPNNVGFLVSALEDFANNFKEAWEAQLKADLQNGTCTIDTMQSPTFSICDWRYPDKYDVDELPTPGQSYFFEGCFVQRIYYQFSRMTVSCHDDFSYDDLNKDAYTDAAFSGNSFVSILSDQCTDSDSDCLFSTTKAVDVVASDSENAKLFISRYLDLPVYLKCLDLDGYGTSIADLLIEALDKYFEFYVAEGITKKILAQVPEAHVYGYASPYDSQRKYCAHGPYFAGGNLVDQGRDSDGILITKFSYGFDVIWFKPKEYDQELLPDIESTINDIFVDEDFLLFLQNEFPEFDFIRQADMCNVVHPDSMQVTFSEAPSPFPTSLLDNGAGCTSNFQCASGYCHEKNGVCACDITSNYGCKGTGQVCRFSCAFLAEEPRCFDDQQKRDCEVQWGIGYSCADGNGDGLVDALDKNSGCTLVRTSSPLPEIQTKSPTVRPLSTAPTTFMLSNAPSLLQVQSNTPSGSPQQSGPEPTPSPSYGNTEKVGTFATARPTVFEQAITESPVTTLEPTPFPTENESSSNCNNACIKYPKDTEPDECPIATVGTCGWGDRGDGICPFEGYCCSKWGWCGTTAEYCEDDSDSNVPTPSTVEGAPVCPTYSIDAGKCGNGKLGEGLCAEASDCCSPWGYCGSGENYCYTTRTVITDNTHSETIGTCGGGGIGNGICNNGLCCSRFGFCGEGEEYCTGVNEVITTDAMPTDNLSIDTLPNKTQFDVGVAESVHNNLPDNLKAEFGFRCGFTEVDARSNCKPKCTHHIQCADGEECWGIQLNYCNTFEEGTHPICTNLDMADNGSRCGYDETSARGHCGAKCKSDRDCGSGEFCFPTLLNLCECHENEDTEDSKIIFAQAKALLTPYFVEQDPSTVTEGIPRSYSDGIAPSLIIICGVGLFTIASTCLP</sequence>